<evidence type="ECO:0000313" key="3">
    <source>
        <dbReference type="Proteomes" id="UP000460412"/>
    </source>
</evidence>
<accession>A0A7X3MIK9</accession>
<reference evidence="2 3" key="1">
    <citation type="submission" date="2019-12" db="EMBL/GenBank/DDBJ databases">
        <title>Sporaefaciens musculi gen. nov., sp. nov., a novel bacterium isolated from the caecum of an obese mouse.</title>
        <authorList>
            <person name="Rasmussen T.S."/>
            <person name="Streidl T."/>
            <person name="Hitch T.C.A."/>
            <person name="Wortmann E."/>
            <person name="Deptula P."/>
            <person name="Hansen M."/>
            <person name="Nielsen D.S."/>
            <person name="Clavel T."/>
            <person name="Vogensen F.K."/>
        </authorList>
    </citation>
    <scope>NUCLEOTIDE SEQUENCE [LARGE SCALE GENOMIC DNA]</scope>
    <source>
        <strain evidence="2 3">WCA-9-b2</strain>
    </source>
</reference>
<keyword evidence="3" id="KW-1185">Reference proteome</keyword>
<dbReference type="RefSeq" id="WP_159752159.1">
    <property type="nucleotide sequence ID" value="NZ_WUQX01000001.1"/>
</dbReference>
<dbReference type="EMBL" id="WUQX01000001">
    <property type="protein sequence ID" value="MXP77088.1"/>
    <property type="molecule type" value="Genomic_DNA"/>
</dbReference>
<dbReference type="Proteomes" id="UP000460412">
    <property type="component" value="Unassembled WGS sequence"/>
</dbReference>
<evidence type="ECO:0000313" key="2">
    <source>
        <dbReference type="EMBL" id="MXP77088.1"/>
    </source>
</evidence>
<dbReference type="Pfam" id="PF12728">
    <property type="entry name" value="HTH_17"/>
    <property type="match status" value="1"/>
</dbReference>
<comment type="caution">
    <text evidence="2">The sequence shown here is derived from an EMBL/GenBank/DDBJ whole genome shotgun (WGS) entry which is preliminary data.</text>
</comment>
<gene>
    <name evidence="2" type="ORF">GN277_17400</name>
</gene>
<dbReference type="AlphaFoldDB" id="A0A7X3MIK9"/>
<proteinExistence type="predicted"/>
<name>A0A7X3MIK9_9FIRM</name>
<dbReference type="InterPro" id="IPR041657">
    <property type="entry name" value="HTH_17"/>
</dbReference>
<feature type="domain" description="Helix-turn-helix" evidence="1">
    <location>
        <begin position="4"/>
        <end position="44"/>
    </location>
</feature>
<evidence type="ECO:0000259" key="1">
    <source>
        <dbReference type="Pfam" id="PF12728"/>
    </source>
</evidence>
<sequence>MFEYMTVQEAAKLWKLSERRVQKLCETNRIDGVVRLSRIWLIPRIAKKPADARRKENKLEEIHTDDK</sequence>
<protein>
    <submittedName>
        <fullName evidence="2">Helix-turn-helix domain-containing protein</fullName>
    </submittedName>
</protein>
<organism evidence="2 3">
    <name type="scientific">Sporofaciens musculi</name>
    <dbReference type="NCBI Taxonomy" id="2681861"/>
    <lineage>
        <taxon>Bacteria</taxon>
        <taxon>Bacillati</taxon>
        <taxon>Bacillota</taxon>
        <taxon>Clostridia</taxon>
        <taxon>Lachnospirales</taxon>
        <taxon>Lachnospiraceae</taxon>
        <taxon>Sporofaciens</taxon>
    </lineage>
</organism>